<dbReference type="OrthoDB" id="276261at2759"/>
<dbReference type="PANTHER" id="PTHR11361">
    <property type="entry name" value="DNA MISMATCH REPAIR PROTEIN MUTS FAMILY MEMBER"/>
    <property type="match status" value="1"/>
</dbReference>
<evidence type="ECO:0000256" key="5">
    <source>
        <dbReference type="ARBA" id="ARBA00023254"/>
    </source>
</evidence>
<comment type="caution">
    <text evidence="8">The sequence shown here is derived from an EMBL/GenBank/DDBJ whole genome shotgun (WGS) entry which is preliminary data.</text>
</comment>
<dbReference type="Proteomes" id="UP000740883">
    <property type="component" value="Unassembled WGS sequence"/>
</dbReference>
<accession>A0A9P6KYK4</accession>
<reference evidence="8 9" key="1">
    <citation type="journal article" date="2020" name="Genome Biol. Evol.">
        <title>Comparative genomics of strictly vertically transmitted, feminizing microsporidia endosymbionts of amphipod crustaceans.</title>
        <authorList>
            <person name="Cormier A."/>
            <person name="Chebbi M.A."/>
            <person name="Giraud I."/>
            <person name="Wattier R."/>
            <person name="Teixeira M."/>
            <person name="Gilbert C."/>
            <person name="Rigaud T."/>
            <person name="Cordaux R."/>
        </authorList>
    </citation>
    <scope>NUCLEOTIDE SEQUENCE [LARGE SCALE GENOMIC DNA]</scope>
    <source>
        <strain evidence="8 9">Ou3-Ou53</strain>
    </source>
</reference>
<protein>
    <submittedName>
        <fullName evidence="8">MutS like protein 4</fullName>
    </submittedName>
</protein>
<evidence type="ECO:0000256" key="2">
    <source>
        <dbReference type="ARBA" id="ARBA00022741"/>
    </source>
</evidence>
<dbReference type="InterPro" id="IPR007696">
    <property type="entry name" value="DNA_mismatch_repair_MutS_core"/>
</dbReference>
<dbReference type="Pfam" id="PF00488">
    <property type="entry name" value="MutS_V"/>
    <property type="match status" value="1"/>
</dbReference>
<dbReference type="GO" id="GO:0006298">
    <property type="term" value="P:mismatch repair"/>
    <property type="evidence" value="ECO:0007669"/>
    <property type="project" value="InterPro"/>
</dbReference>
<dbReference type="PANTHER" id="PTHR11361:SF21">
    <property type="entry name" value="MUTS PROTEIN HOMOLOG 4"/>
    <property type="match status" value="1"/>
</dbReference>
<dbReference type="InterPro" id="IPR036187">
    <property type="entry name" value="DNA_mismatch_repair_MutS_sf"/>
</dbReference>
<dbReference type="EMBL" id="SBJO01000166">
    <property type="protein sequence ID" value="KAF9762456.1"/>
    <property type="molecule type" value="Genomic_DNA"/>
</dbReference>
<dbReference type="Gene3D" id="3.40.50.300">
    <property type="entry name" value="P-loop containing nucleotide triphosphate hydrolases"/>
    <property type="match status" value="1"/>
</dbReference>
<evidence type="ECO:0000259" key="7">
    <source>
        <dbReference type="SMART" id="SM00534"/>
    </source>
</evidence>
<keyword evidence="5" id="KW-0469">Meiosis</keyword>
<dbReference type="AlphaFoldDB" id="A0A9P6KYK4"/>
<dbReference type="GO" id="GO:0007131">
    <property type="term" value="P:reciprocal meiotic recombination"/>
    <property type="evidence" value="ECO:0007669"/>
    <property type="project" value="TreeGrafter"/>
</dbReference>
<dbReference type="Gene3D" id="1.10.1420.10">
    <property type="match status" value="1"/>
</dbReference>
<evidence type="ECO:0000313" key="8">
    <source>
        <dbReference type="EMBL" id="KAF9762456.1"/>
    </source>
</evidence>
<dbReference type="InterPro" id="IPR045076">
    <property type="entry name" value="MutS"/>
</dbReference>
<keyword evidence="2" id="KW-0547">Nucleotide-binding</keyword>
<evidence type="ECO:0000256" key="3">
    <source>
        <dbReference type="ARBA" id="ARBA00022840"/>
    </source>
</evidence>
<evidence type="ECO:0000259" key="6">
    <source>
        <dbReference type="SMART" id="SM00533"/>
    </source>
</evidence>
<comment type="similarity">
    <text evidence="1">Belongs to the DNA mismatch repair MutS family.</text>
</comment>
<name>A0A9P6KYK4_9MICR</name>
<dbReference type="GO" id="GO:0005634">
    <property type="term" value="C:nucleus"/>
    <property type="evidence" value="ECO:0007669"/>
    <property type="project" value="TreeGrafter"/>
</dbReference>
<dbReference type="SMART" id="SM00533">
    <property type="entry name" value="MUTSd"/>
    <property type="match status" value="1"/>
</dbReference>
<organism evidence="8 9">
    <name type="scientific">Nosema granulosis</name>
    <dbReference type="NCBI Taxonomy" id="83296"/>
    <lineage>
        <taxon>Eukaryota</taxon>
        <taxon>Fungi</taxon>
        <taxon>Fungi incertae sedis</taxon>
        <taxon>Microsporidia</taxon>
        <taxon>Nosematidae</taxon>
        <taxon>Nosema</taxon>
    </lineage>
</organism>
<feature type="domain" description="DNA mismatch repair protein MutS core" evidence="6">
    <location>
        <begin position="150"/>
        <end position="499"/>
    </location>
</feature>
<evidence type="ECO:0000313" key="9">
    <source>
        <dbReference type="Proteomes" id="UP000740883"/>
    </source>
</evidence>
<dbReference type="GO" id="GO:0005524">
    <property type="term" value="F:ATP binding"/>
    <property type="evidence" value="ECO:0007669"/>
    <property type="project" value="UniProtKB-KW"/>
</dbReference>
<dbReference type="GO" id="GO:0140664">
    <property type="term" value="F:ATP-dependent DNA damage sensor activity"/>
    <property type="evidence" value="ECO:0007669"/>
    <property type="project" value="InterPro"/>
</dbReference>
<keyword evidence="4" id="KW-0238">DNA-binding</keyword>
<dbReference type="InterPro" id="IPR027417">
    <property type="entry name" value="P-loop_NTPase"/>
</dbReference>
<sequence>MIGGVFKDQQILCSISLSRGQLSTTNIAYYDVKTNMIYYYSFIDNIYHQILLDIIKEEKITLSIIQKDLSNLITLVQQTTHIIAVDRQSFNTNSSIEIADFYTKCTINCLINHLDLDNNTLRKITIARKYSTQFMFIPEKVSKELDLVSGRKNSFINLVDCTKTRYGCTKLKTNVLQPFVKEEEIKERHKNILFYSENEIMSSKIESVLKEIPFVLNSLFEDFNTVRETFGGLKRYIGDCKKINTFVLQCENLKKLLNGDVFKRFIESYKRSKINVIKEKFAAVFDLENIKTGLDDYLDLARKIYSELLEDISQIADSCDMKDFLKVVKTPKGVCFKISNTNLLNHPEIIRDIKRPNFATDQSQEAFQCSVMSEFFGTSTKADSLLMSSMPVNSDQYKLILLAKNKNYALVVTPEIYKLNILLSSIHNQMIEIEGEIAFNLLKSVNEDLSSLVDLCESIAEIDVSLSGYKFSRKYECCFPQFSDFICVSGSFYPPLKSSVYNNYYSDRASLLNVVTGPNMSGKSTYLKQLSYLIILSQIGYPVTGKFATFKIYTSLYIGFNSTQIDFNDIKDLLTYFTSSSLIMIDEPGKGYDTNILMAFYTVLFRKLLRSQPTIFFITHHHRIIKHLDISTLNLLSVQDFKVTFGISRNRKGLIICEENLPKIYLDWQNNL</sequence>
<evidence type="ECO:0000256" key="4">
    <source>
        <dbReference type="ARBA" id="ARBA00023125"/>
    </source>
</evidence>
<proteinExistence type="inferred from homology"/>
<keyword evidence="3" id="KW-0067">ATP-binding</keyword>
<dbReference type="SUPFAM" id="SSF48334">
    <property type="entry name" value="DNA repair protein MutS, domain III"/>
    <property type="match status" value="1"/>
</dbReference>
<feature type="domain" description="DNA mismatch repair proteins mutS family" evidence="7">
    <location>
        <begin position="510"/>
        <end position="667"/>
    </location>
</feature>
<dbReference type="InterPro" id="IPR000432">
    <property type="entry name" value="DNA_mismatch_repair_MutS_C"/>
</dbReference>
<evidence type="ECO:0000256" key="1">
    <source>
        <dbReference type="ARBA" id="ARBA00006271"/>
    </source>
</evidence>
<gene>
    <name evidence="8" type="primary">Msh4</name>
    <name evidence="8" type="ORF">NGRA_1997</name>
</gene>
<dbReference type="SMART" id="SM00534">
    <property type="entry name" value="MUTSac"/>
    <property type="match status" value="1"/>
</dbReference>
<keyword evidence="9" id="KW-1185">Reference proteome</keyword>
<dbReference type="Pfam" id="PF05192">
    <property type="entry name" value="MutS_III"/>
    <property type="match status" value="1"/>
</dbReference>
<dbReference type="SUPFAM" id="SSF52540">
    <property type="entry name" value="P-loop containing nucleoside triphosphate hydrolases"/>
    <property type="match status" value="1"/>
</dbReference>
<dbReference type="GO" id="GO:0030983">
    <property type="term" value="F:mismatched DNA binding"/>
    <property type="evidence" value="ECO:0007669"/>
    <property type="project" value="InterPro"/>
</dbReference>